<dbReference type="Proteomes" id="UP001142489">
    <property type="component" value="Unassembled WGS sequence"/>
</dbReference>
<dbReference type="PANTHER" id="PTHR11697">
    <property type="entry name" value="GENERAL TRANSCRIPTION FACTOR 2-RELATED ZINC FINGER PROTEIN"/>
    <property type="match status" value="1"/>
</dbReference>
<evidence type="ECO:0000313" key="2">
    <source>
        <dbReference type="Proteomes" id="UP001142489"/>
    </source>
</evidence>
<proteinExistence type="predicted"/>
<comment type="caution">
    <text evidence="1">The sequence shown here is derived from an EMBL/GenBank/DDBJ whole genome shotgun (WGS) entry which is preliminary data.</text>
</comment>
<sequence>MAASEKCTIFMQILEATHYNKRDGDTRNIASSLMLKLKSFQFICSLVTWLKILTKINVVSKILQKPDVVLPEAVKMIEQAKNNLATMRTDSAFDSMLLEATSIAEEIECETVFTSIGQPRPRKRFFSYEHADEKITDPQNNFKVNFYFHLFDVAITKLNERFELLRQLCIFTKYRQMEKIRGRPEKSSVSEIATETDF</sequence>
<organism evidence="1 2">
    <name type="scientific">Phrynocephalus forsythii</name>
    <dbReference type="NCBI Taxonomy" id="171643"/>
    <lineage>
        <taxon>Eukaryota</taxon>
        <taxon>Metazoa</taxon>
        <taxon>Chordata</taxon>
        <taxon>Craniata</taxon>
        <taxon>Vertebrata</taxon>
        <taxon>Euteleostomi</taxon>
        <taxon>Lepidosauria</taxon>
        <taxon>Squamata</taxon>
        <taxon>Bifurcata</taxon>
        <taxon>Unidentata</taxon>
        <taxon>Episquamata</taxon>
        <taxon>Toxicofera</taxon>
        <taxon>Iguania</taxon>
        <taxon>Acrodonta</taxon>
        <taxon>Agamidae</taxon>
        <taxon>Agaminae</taxon>
        <taxon>Phrynocephalus</taxon>
    </lineage>
</organism>
<dbReference type="AlphaFoldDB" id="A0A9Q0XNE7"/>
<keyword evidence="2" id="KW-1185">Reference proteome</keyword>
<name>A0A9Q0XNE7_9SAUR</name>
<protein>
    <submittedName>
        <fullName evidence="1">Uncharacterized protein</fullName>
    </submittedName>
</protein>
<dbReference type="EMBL" id="JAPFRF010000010">
    <property type="protein sequence ID" value="KAJ7320157.1"/>
    <property type="molecule type" value="Genomic_DNA"/>
</dbReference>
<evidence type="ECO:0000313" key="1">
    <source>
        <dbReference type="EMBL" id="KAJ7320157.1"/>
    </source>
</evidence>
<accession>A0A9Q0XNE7</accession>
<dbReference type="InterPro" id="IPR055298">
    <property type="entry name" value="AtLOH3-like"/>
</dbReference>
<dbReference type="OrthoDB" id="10062065at2759"/>
<dbReference type="PANTHER" id="PTHR11697:SF230">
    <property type="entry name" value="ZINC FINGER, MYM DOMAIN CONTAINING 1"/>
    <property type="match status" value="1"/>
</dbReference>
<gene>
    <name evidence="1" type="ORF">JRQ81_019668</name>
</gene>
<reference evidence="1" key="1">
    <citation type="journal article" date="2023" name="DNA Res.">
        <title>Chromosome-level genome assembly of Phrynocephalus forsythii using third-generation DNA sequencing and Hi-C analysis.</title>
        <authorList>
            <person name="Qi Y."/>
            <person name="Zhao W."/>
            <person name="Zhao Y."/>
            <person name="Niu C."/>
            <person name="Cao S."/>
            <person name="Zhang Y."/>
        </authorList>
    </citation>
    <scope>NUCLEOTIDE SEQUENCE</scope>
    <source>
        <tissue evidence="1">Muscle</tissue>
    </source>
</reference>